<reference evidence="2 3" key="1">
    <citation type="submission" date="2012-05" db="EMBL/GenBank/DDBJ databases">
        <authorList>
            <person name="Harkins D.M."/>
            <person name="Madupu R."/>
            <person name="Durkin A.S."/>
            <person name="Torralba M."/>
            <person name="Methe B."/>
            <person name="Sutton G.G."/>
            <person name="Nelson K.E."/>
        </authorList>
    </citation>
    <scope>NUCLEOTIDE SEQUENCE [LARGE SCALE GENOMIC DNA]</scope>
    <source>
        <strain evidence="2 3">F0490</strain>
    </source>
</reference>
<protein>
    <submittedName>
        <fullName evidence="2">Uncharacterized protein</fullName>
    </submittedName>
</protein>
<accession>J1HJN2</accession>
<feature type="transmembrane region" description="Helical" evidence="1">
    <location>
        <begin position="86"/>
        <end position="109"/>
    </location>
</feature>
<keyword evidence="1" id="KW-0812">Transmembrane</keyword>
<dbReference type="Proteomes" id="UP000004578">
    <property type="component" value="Unassembled WGS sequence"/>
</dbReference>
<proteinExistence type="predicted"/>
<keyword evidence="1" id="KW-0472">Membrane</keyword>
<organism evidence="2 3">
    <name type="scientific">Schaalia georgiae F0490</name>
    <dbReference type="NCBI Taxonomy" id="1125717"/>
    <lineage>
        <taxon>Bacteria</taxon>
        <taxon>Bacillati</taxon>
        <taxon>Actinomycetota</taxon>
        <taxon>Actinomycetes</taxon>
        <taxon>Actinomycetales</taxon>
        <taxon>Actinomycetaceae</taxon>
        <taxon>Schaalia</taxon>
    </lineage>
</organism>
<gene>
    <name evidence="2" type="ORF">HMPREF1317_1516</name>
</gene>
<evidence type="ECO:0000313" key="2">
    <source>
        <dbReference type="EMBL" id="EJF45748.1"/>
    </source>
</evidence>
<dbReference type="EMBL" id="AKFS01000166">
    <property type="protein sequence ID" value="EJF45748.1"/>
    <property type="molecule type" value="Genomic_DNA"/>
</dbReference>
<evidence type="ECO:0000256" key="1">
    <source>
        <dbReference type="SAM" id="Phobius"/>
    </source>
</evidence>
<evidence type="ECO:0000313" key="3">
    <source>
        <dbReference type="Proteomes" id="UP000004578"/>
    </source>
</evidence>
<feature type="transmembrane region" description="Helical" evidence="1">
    <location>
        <begin position="6"/>
        <end position="26"/>
    </location>
</feature>
<feature type="transmembrane region" description="Helical" evidence="1">
    <location>
        <begin position="47"/>
        <end position="74"/>
    </location>
</feature>
<keyword evidence="3" id="KW-1185">Reference proteome</keyword>
<comment type="caution">
    <text evidence="2">The sequence shown here is derived from an EMBL/GenBank/DDBJ whole genome shotgun (WGS) entry which is preliminary data.</text>
</comment>
<keyword evidence="1" id="KW-1133">Transmembrane helix</keyword>
<sequence length="141" mass="15854">MPHPGIVMAVALLFGSIVLFLWHQEMFSDGHIGRFSRQSNAERPKNITALVAPAIGCMSLSVGFCALSAFVTSYSDPPVEEPSGFWMYWGTFWGALILISLVVAAIGFIPLPLPKWMYPPYHEAKREEQRRREADERTGRQ</sequence>
<dbReference type="AlphaFoldDB" id="J1HJN2"/>
<name>J1HJN2_9ACTO</name>